<evidence type="ECO:0000256" key="1">
    <source>
        <dbReference type="ARBA" id="ARBA00007197"/>
    </source>
</evidence>
<dbReference type="GO" id="GO:0005737">
    <property type="term" value="C:cytoplasm"/>
    <property type="evidence" value="ECO:0007669"/>
    <property type="project" value="UniProtKB-ARBA"/>
</dbReference>
<gene>
    <name evidence="6" type="ORF">FPE_LOCUS29881</name>
</gene>
<dbReference type="AlphaFoldDB" id="A0AAD2A9T5"/>
<dbReference type="Pfam" id="PF16320">
    <property type="entry name" value="Ribosomal_L12_N"/>
    <property type="match status" value="1"/>
</dbReference>
<feature type="compositionally biased region" description="Basic and acidic residues" evidence="4">
    <location>
        <begin position="96"/>
        <end position="110"/>
    </location>
</feature>
<dbReference type="InterPro" id="IPR008932">
    <property type="entry name" value="Ribosomal_bL12_oligo"/>
</dbReference>
<evidence type="ECO:0000259" key="5">
    <source>
        <dbReference type="Pfam" id="PF16320"/>
    </source>
</evidence>
<evidence type="ECO:0000256" key="3">
    <source>
        <dbReference type="ARBA" id="ARBA00023274"/>
    </source>
</evidence>
<protein>
    <recommendedName>
        <fullName evidence="5">Large ribosomal subunit protein bL12 oligomerization domain-containing protein</fullName>
    </recommendedName>
</protein>
<organism evidence="6 7">
    <name type="scientific">Fraxinus pennsylvanica</name>
    <dbReference type="NCBI Taxonomy" id="56036"/>
    <lineage>
        <taxon>Eukaryota</taxon>
        <taxon>Viridiplantae</taxon>
        <taxon>Streptophyta</taxon>
        <taxon>Embryophyta</taxon>
        <taxon>Tracheophyta</taxon>
        <taxon>Spermatophyta</taxon>
        <taxon>Magnoliopsida</taxon>
        <taxon>eudicotyledons</taxon>
        <taxon>Gunneridae</taxon>
        <taxon>Pentapetalae</taxon>
        <taxon>asterids</taxon>
        <taxon>lamiids</taxon>
        <taxon>Lamiales</taxon>
        <taxon>Oleaceae</taxon>
        <taxon>Oleeae</taxon>
        <taxon>Fraxinus</taxon>
    </lineage>
</organism>
<dbReference type="GO" id="GO:0006412">
    <property type="term" value="P:translation"/>
    <property type="evidence" value="ECO:0007669"/>
    <property type="project" value="InterPro"/>
</dbReference>
<dbReference type="GO" id="GO:0005840">
    <property type="term" value="C:ribosome"/>
    <property type="evidence" value="ECO:0007669"/>
    <property type="project" value="UniProtKB-KW"/>
</dbReference>
<keyword evidence="2" id="KW-0689">Ribosomal protein</keyword>
<feature type="region of interest" description="Disordered" evidence="4">
    <location>
        <begin position="84"/>
        <end position="110"/>
    </location>
</feature>
<dbReference type="EMBL" id="OU503054">
    <property type="protein sequence ID" value="CAI9782451.1"/>
    <property type="molecule type" value="Genomic_DNA"/>
</dbReference>
<dbReference type="SUPFAM" id="SSF48300">
    <property type="entry name" value="Ribosomal protein L7/12, oligomerisation (N-terminal) domain"/>
    <property type="match status" value="1"/>
</dbReference>
<reference evidence="6" key="1">
    <citation type="submission" date="2023-05" db="EMBL/GenBank/DDBJ databases">
        <authorList>
            <person name="Huff M."/>
        </authorList>
    </citation>
    <scope>NUCLEOTIDE SEQUENCE</scope>
</reference>
<dbReference type="GO" id="GO:0003735">
    <property type="term" value="F:structural constituent of ribosome"/>
    <property type="evidence" value="ECO:0007669"/>
    <property type="project" value="InterPro"/>
</dbReference>
<accession>A0AAD2A9T5</accession>
<evidence type="ECO:0000313" key="7">
    <source>
        <dbReference type="Proteomes" id="UP000834106"/>
    </source>
</evidence>
<evidence type="ECO:0000256" key="4">
    <source>
        <dbReference type="SAM" id="MobiDB-lite"/>
    </source>
</evidence>
<comment type="similarity">
    <text evidence="1">Belongs to the bacterial ribosomal protein bL12 family.</text>
</comment>
<dbReference type="Proteomes" id="UP000834106">
    <property type="component" value="Chromosome 19"/>
</dbReference>
<dbReference type="PANTHER" id="PTHR45987:SF4">
    <property type="entry name" value="LARGE RIBOSOMAL SUBUNIT PROTEIN BL12M"/>
    <property type="match status" value="1"/>
</dbReference>
<dbReference type="GO" id="GO:0003729">
    <property type="term" value="F:mRNA binding"/>
    <property type="evidence" value="ECO:0007669"/>
    <property type="project" value="TreeGrafter"/>
</dbReference>
<evidence type="ECO:0000313" key="6">
    <source>
        <dbReference type="EMBL" id="CAI9782451.1"/>
    </source>
</evidence>
<dbReference type="PANTHER" id="PTHR45987">
    <property type="entry name" value="39S RIBOSOMAL PROTEIN L12"/>
    <property type="match status" value="1"/>
</dbReference>
<dbReference type="InterPro" id="IPR000206">
    <property type="entry name" value="Ribosomal_bL12"/>
</dbReference>
<sequence length="134" mass="14731">MEYNLRIHYENPSSFSNFIRKFTASVQEPNAGSSEKVLAIVDEISGMTLLEISNLPEVLRKKMGIEEMLMMAMMMPGMGFGPGMAGPKGMASGAGPKEEEKKEKTSFDLKLEGGFDASPRSRLLRKCGHAWILG</sequence>
<dbReference type="InterPro" id="IPR036235">
    <property type="entry name" value="Ribosomal_bL12_oligo_N_sf"/>
</dbReference>
<name>A0AAD2A9T5_9LAMI</name>
<dbReference type="Gene3D" id="1.20.5.710">
    <property type="entry name" value="Single helix bin"/>
    <property type="match status" value="1"/>
</dbReference>
<dbReference type="GO" id="GO:1990904">
    <property type="term" value="C:ribonucleoprotein complex"/>
    <property type="evidence" value="ECO:0007669"/>
    <property type="project" value="UniProtKB-KW"/>
</dbReference>
<feature type="domain" description="Large ribosomal subunit protein bL12 oligomerization" evidence="5">
    <location>
        <begin position="39"/>
        <end position="79"/>
    </location>
</feature>
<proteinExistence type="inferred from homology"/>
<evidence type="ECO:0000256" key="2">
    <source>
        <dbReference type="ARBA" id="ARBA00022980"/>
    </source>
</evidence>
<keyword evidence="3" id="KW-0687">Ribonucleoprotein</keyword>
<keyword evidence="7" id="KW-1185">Reference proteome</keyword>